<name>A0ABP6XIL1_9ACTN</name>
<organism evidence="1 2">
    <name type="scientific">Microlunatus spumicola</name>
    <dbReference type="NCBI Taxonomy" id="81499"/>
    <lineage>
        <taxon>Bacteria</taxon>
        <taxon>Bacillati</taxon>
        <taxon>Actinomycetota</taxon>
        <taxon>Actinomycetes</taxon>
        <taxon>Propionibacteriales</taxon>
        <taxon>Propionibacteriaceae</taxon>
        <taxon>Microlunatus</taxon>
    </lineage>
</organism>
<dbReference type="EMBL" id="BAAAYR010000002">
    <property type="protein sequence ID" value="GAA3567652.1"/>
    <property type="molecule type" value="Genomic_DNA"/>
</dbReference>
<comment type="caution">
    <text evidence="1">The sequence shown here is derived from an EMBL/GenBank/DDBJ whole genome shotgun (WGS) entry which is preliminary data.</text>
</comment>
<dbReference type="Proteomes" id="UP001500767">
    <property type="component" value="Unassembled WGS sequence"/>
</dbReference>
<proteinExistence type="predicted"/>
<accession>A0ABP6XIL1</accession>
<protein>
    <submittedName>
        <fullName evidence="1">Uncharacterized protein</fullName>
    </submittedName>
</protein>
<reference evidence="2" key="1">
    <citation type="journal article" date="2019" name="Int. J. Syst. Evol. Microbiol.">
        <title>The Global Catalogue of Microorganisms (GCM) 10K type strain sequencing project: providing services to taxonomists for standard genome sequencing and annotation.</title>
        <authorList>
            <consortium name="The Broad Institute Genomics Platform"/>
            <consortium name="The Broad Institute Genome Sequencing Center for Infectious Disease"/>
            <person name="Wu L."/>
            <person name="Ma J."/>
        </authorList>
    </citation>
    <scope>NUCLEOTIDE SEQUENCE [LARGE SCALE GENOMIC DNA]</scope>
    <source>
        <strain evidence="2">JCM 16540</strain>
    </source>
</reference>
<sequence>MDATVKFATAAPEGVKRSSGSAVRLPMSVMGVSPAMGAPCVSWTVVCGSAQVTVPAEADSRPGRAVDLWTTHSREDGLWTDDQCASVRMTFVRMIDSLSVN</sequence>
<evidence type="ECO:0000313" key="1">
    <source>
        <dbReference type="EMBL" id="GAA3567652.1"/>
    </source>
</evidence>
<gene>
    <name evidence="1" type="ORF">GCM10022197_24770</name>
</gene>
<keyword evidence="2" id="KW-1185">Reference proteome</keyword>
<evidence type="ECO:0000313" key="2">
    <source>
        <dbReference type="Proteomes" id="UP001500767"/>
    </source>
</evidence>